<feature type="transmembrane region" description="Helical" evidence="1">
    <location>
        <begin position="66"/>
        <end position="85"/>
    </location>
</feature>
<dbReference type="Proteomes" id="UP000256321">
    <property type="component" value="Unassembled WGS sequence"/>
</dbReference>
<keyword evidence="1" id="KW-0472">Membrane</keyword>
<reference evidence="3 6" key="2">
    <citation type="submission" date="2020-08" db="EMBL/GenBank/DDBJ databases">
        <title>Genome public.</title>
        <authorList>
            <person name="Liu C."/>
            <person name="Sun Q."/>
        </authorList>
    </citation>
    <scope>NUCLEOTIDE SEQUENCE [LARGE SCALE GENOMIC DNA]</scope>
    <source>
        <strain evidence="3 6">426_9</strain>
    </source>
</reference>
<keyword evidence="1" id="KW-0812">Transmembrane</keyword>
<organism evidence="4 5">
    <name type="scientific">Parabacteroides acidifaciens</name>
    <dbReference type="NCBI Taxonomy" id="2290935"/>
    <lineage>
        <taxon>Bacteria</taxon>
        <taxon>Pseudomonadati</taxon>
        <taxon>Bacteroidota</taxon>
        <taxon>Bacteroidia</taxon>
        <taxon>Bacteroidales</taxon>
        <taxon>Tannerellaceae</taxon>
        <taxon>Parabacteroides</taxon>
    </lineage>
</organism>
<name>A0A3D8HEN4_9BACT</name>
<evidence type="ECO:0000313" key="6">
    <source>
        <dbReference type="Proteomes" id="UP000629596"/>
    </source>
</evidence>
<protein>
    <submittedName>
        <fullName evidence="4">Uncharacterized protein</fullName>
    </submittedName>
</protein>
<sequence length="158" mass="16815">MKYPYLNFLLCAIFIFSFPHQAKGINPVNENSITMSENLSISGMSRLQKNGDDFSVYKRRAKTLKIAGGVSLGLGVGTLLFWGVLHGAMDTKLSDPIDAGLLATSIGLCGASVPLFIYAAKNKKKALSIGAGSQTVCISALNGTIQQQQPAISICLNF</sequence>
<evidence type="ECO:0000313" key="4">
    <source>
        <dbReference type="EMBL" id="RDU49434.1"/>
    </source>
</evidence>
<feature type="chain" id="PRO_5017716789" evidence="2">
    <location>
        <begin position="23"/>
        <end position="158"/>
    </location>
</feature>
<dbReference type="EMBL" id="QREV01000017">
    <property type="protein sequence ID" value="RDU49434.1"/>
    <property type="molecule type" value="Genomic_DNA"/>
</dbReference>
<dbReference type="EMBL" id="JACRTI010000017">
    <property type="protein sequence ID" value="MBC8601871.1"/>
    <property type="molecule type" value="Genomic_DNA"/>
</dbReference>
<keyword evidence="1" id="KW-1133">Transmembrane helix</keyword>
<dbReference type="Proteomes" id="UP000629596">
    <property type="component" value="Unassembled WGS sequence"/>
</dbReference>
<proteinExistence type="predicted"/>
<dbReference type="RefSeq" id="WP_115499369.1">
    <property type="nucleotide sequence ID" value="NZ_JACRTI010000017.1"/>
</dbReference>
<reference evidence="4 5" key="1">
    <citation type="submission" date="2018-07" db="EMBL/GenBank/DDBJ databases">
        <title>Parabacteroides acidifaciens nov. sp., isolated from human feces.</title>
        <authorList>
            <person name="Wang Y.J."/>
        </authorList>
    </citation>
    <scope>NUCLEOTIDE SEQUENCE [LARGE SCALE GENOMIC DNA]</scope>
    <source>
        <strain evidence="4 5">426-9</strain>
    </source>
</reference>
<keyword evidence="6" id="KW-1185">Reference proteome</keyword>
<keyword evidence="2" id="KW-0732">Signal</keyword>
<dbReference type="AlphaFoldDB" id="A0A3D8HEN4"/>
<evidence type="ECO:0000256" key="2">
    <source>
        <dbReference type="SAM" id="SignalP"/>
    </source>
</evidence>
<gene>
    <name evidence="4" type="ORF">DWU89_09270</name>
    <name evidence="3" type="ORF">H8784_09060</name>
</gene>
<comment type="caution">
    <text evidence="4">The sequence shown here is derived from an EMBL/GenBank/DDBJ whole genome shotgun (WGS) entry which is preliminary data.</text>
</comment>
<feature type="transmembrane region" description="Helical" evidence="1">
    <location>
        <begin position="97"/>
        <end position="119"/>
    </location>
</feature>
<feature type="signal peptide" evidence="2">
    <location>
        <begin position="1"/>
        <end position="22"/>
    </location>
</feature>
<accession>A0A3D8HEN4</accession>
<evidence type="ECO:0000313" key="3">
    <source>
        <dbReference type="EMBL" id="MBC8601871.1"/>
    </source>
</evidence>
<evidence type="ECO:0000256" key="1">
    <source>
        <dbReference type="SAM" id="Phobius"/>
    </source>
</evidence>
<evidence type="ECO:0000313" key="5">
    <source>
        <dbReference type="Proteomes" id="UP000256321"/>
    </source>
</evidence>